<organism evidence="1 2">
    <name type="scientific">Neophaeococcomyces mojaviensis</name>
    <dbReference type="NCBI Taxonomy" id="3383035"/>
    <lineage>
        <taxon>Eukaryota</taxon>
        <taxon>Fungi</taxon>
        <taxon>Dikarya</taxon>
        <taxon>Ascomycota</taxon>
        <taxon>Pezizomycotina</taxon>
        <taxon>Eurotiomycetes</taxon>
        <taxon>Chaetothyriomycetidae</taxon>
        <taxon>Chaetothyriales</taxon>
        <taxon>Chaetothyriales incertae sedis</taxon>
        <taxon>Neophaeococcomyces</taxon>
    </lineage>
</organism>
<evidence type="ECO:0000313" key="1">
    <source>
        <dbReference type="EMBL" id="KAJ9659242.1"/>
    </source>
</evidence>
<name>A0ACC3ABX8_9EURO</name>
<comment type="caution">
    <text evidence="1">The sequence shown here is derived from an EMBL/GenBank/DDBJ whole genome shotgun (WGS) entry which is preliminary data.</text>
</comment>
<evidence type="ECO:0000313" key="2">
    <source>
        <dbReference type="Proteomes" id="UP001172386"/>
    </source>
</evidence>
<dbReference type="EMBL" id="JAPDRQ010000042">
    <property type="protein sequence ID" value="KAJ9659242.1"/>
    <property type="molecule type" value="Genomic_DNA"/>
</dbReference>
<protein>
    <submittedName>
        <fullName evidence="1">Uncharacterized protein</fullName>
    </submittedName>
</protein>
<reference evidence="1" key="1">
    <citation type="submission" date="2022-10" db="EMBL/GenBank/DDBJ databases">
        <title>Culturing micro-colonial fungi from biological soil crusts in the Mojave desert and describing Neophaeococcomyces mojavensis, and introducing the new genera and species Taxawa tesnikishii.</title>
        <authorList>
            <person name="Kurbessoian T."/>
            <person name="Stajich J.E."/>
        </authorList>
    </citation>
    <scope>NUCLEOTIDE SEQUENCE</scope>
    <source>
        <strain evidence="1">JES_112</strain>
    </source>
</reference>
<keyword evidence="2" id="KW-1185">Reference proteome</keyword>
<dbReference type="Proteomes" id="UP001172386">
    <property type="component" value="Unassembled WGS sequence"/>
</dbReference>
<proteinExistence type="predicted"/>
<sequence>MVLPVGHRFVHYIEIQRMSSPDATELNMQARRALDFFQHQTALQLDGPFTIDLCSKWLSRLMQHDTAIKHGVIALATLHESFMQPSLAGTDERKILALHHYGKSINGVVQLNAKAPGSVSATTLVTCLLYCLIESLQGHFHSAWKHIIAGIQLLAEVDQGLLSHGNTSADIPQPLLDLLRRVLVSLGTQATALQDGPVDPMAIQHIKNSHRTVNEVFTSTEEALAELSHLVNDVLQAMTWVDISDVDVDWPSEDFVLAREALESRLSSWALAFKNLLVTDSNRTTDPRDRSDIALLILRVNQILCRVIMTCMYTKSQTAFDACLEDFQMIVQITKSIIAIEQQQEQSRPNSPSNSPPLPASSRPTFSMMLGIIPALFFVCIRCRHQETRRQALQILLENRRRETCWDSYVVGRAAEKHIMIEEQRMARYWRETQTQGDGPSIRHQPDSELARATSESADSNWTDTTHMPENMRLDRLDVDFTTEKSAVLSFAQTQSGERYDMVMEWDD</sequence>
<gene>
    <name evidence="1" type="ORF">H2198_003246</name>
</gene>
<accession>A0ACC3ABX8</accession>